<feature type="signal peptide" evidence="2">
    <location>
        <begin position="1"/>
        <end position="19"/>
    </location>
</feature>
<evidence type="ECO:0000313" key="3">
    <source>
        <dbReference type="EMBL" id="SFR01256.1"/>
    </source>
</evidence>
<dbReference type="Proteomes" id="UP000199302">
    <property type="component" value="Unassembled WGS sequence"/>
</dbReference>
<gene>
    <name evidence="3" type="ORF">SAMN04515673_102304</name>
</gene>
<sequence>MKIMAAAIVCAVSGMAANAATIGNFTASGSYDYLESPSEASWDVSGAFTAWIDPSALTWLEPATVLTITATYAEERRTAYDEQIITTVQDVSDTIFEIAALASISDLIDYIDLNLGTDLASSFISFSGDVTNVVTSGSSISGDFDFLLVSAFTPTGVDNSRDFVPYALSVTFEADEPITPVPLPASAPLLAAGLGAIWLHRRRSRVLRD</sequence>
<keyword evidence="2" id="KW-0732">Signal</keyword>
<reference evidence="3 4" key="1">
    <citation type="submission" date="2016-10" db="EMBL/GenBank/DDBJ databases">
        <authorList>
            <person name="de Groot N.N."/>
        </authorList>
    </citation>
    <scope>NUCLEOTIDE SEQUENCE [LARGE SCALE GENOMIC DNA]</scope>
    <source>
        <strain evidence="4">KMM 9023,NRIC 0796,JCM 17311,KCTC 23692</strain>
    </source>
</reference>
<accession>A0A1I6D6Z6</accession>
<feature type="chain" id="PRO_5011533324" evidence="2">
    <location>
        <begin position="20"/>
        <end position="209"/>
    </location>
</feature>
<protein>
    <submittedName>
        <fullName evidence="3">VPLPA-CTERM protein sorting domain-containing protein</fullName>
    </submittedName>
</protein>
<dbReference type="RefSeq" id="WP_092077047.1">
    <property type="nucleotide sequence ID" value="NZ_FOYI01000002.1"/>
</dbReference>
<keyword evidence="4" id="KW-1185">Reference proteome</keyword>
<evidence type="ECO:0000256" key="1">
    <source>
        <dbReference type="SAM" id="Phobius"/>
    </source>
</evidence>
<dbReference type="EMBL" id="FOYI01000002">
    <property type="protein sequence ID" value="SFR01256.1"/>
    <property type="molecule type" value="Genomic_DNA"/>
</dbReference>
<feature type="transmembrane region" description="Helical" evidence="1">
    <location>
        <begin position="181"/>
        <end position="199"/>
    </location>
</feature>
<keyword evidence="1" id="KW-1133">Transmembrane helix</keyword>
<name>A0A1I6D6Z6_9RHOB</name>
<organism evidence="3 4">
    <name type="scientific">Poseidonocella sedimentorum</name>
    <dbReference type="NCBI Taxonomy" id="871652"/>
    <lineage>
        <taxon>Bacteria</taxon>
        <taxon>Pseudomonadati</taxon>
        <taxon>Pseudomonadota</taxon>
        <taxon>Alphaproteobacteria</taxon>
        <taxon>Rhodobacterales</taxon>
        <taxon>Roseobacteraceae</taxon>
        <taxon>Poseidonocella</taxon>
    </lineage>
</organism>
<keyword evidence="1" id="KW-0812">Transmembrane</keyword>
<keyword evidence="1" id="KW-0472">Membrane</keyword>
<dbReference type="NCBIfam" id="TIGR03370">
    <property type="entry name" value="VPLPA-CTERM"/>
    <property type="match status" value="1"/>
</dbReference>
<evidence type="ECO:0000256" key="2">
    <source>
        <dbReference type="SAM" id="SignalP"/>
    </source>
</evidence>
<proteinExistence type="predicted"/>
<evidence type="ECO:0000313" key="4">
    <source>
        <dbReference type="Proteomes" id="UP000199302"/>
    </source>
</evidence>
<dbReference type="AlphaFoldDB" id="A0A1I6D6Z6"/>
<dbReference type="InterPro" id="IPR022472">
    <property type="entry name" value="VPLPA-CTERM"/>
</dbReference>